<feature type="compositionally biased region" description="Basic and acidic residues" evidence="1">
    <location>
        <begin position="82"/>
        <end position="94"/>
    </location>
</feature>
<dbReference type="EMBL" id="NOWF01000002">
    <property type="protein sequence ID" value="OYD08777.1"/>
    <property type="molecule type" value="Genomic_DNA"/>
</dbReference>
<comment type="caution">
    <text evidence="5">The sequence shown here is derived from an EMBL/GenBank/DDBJ whole genome shotgun (WGS) entry which is preliminary data.</text>
</comment>
<dbReference type="InterPro" id="IPR008613">
    <property type="entry name" value="Excalibur_Ca-bd_domain"/>
</dbReference>
<proteinExistence type="predicted"/>
<dbReference type="Pfam" id="PF05901">
    <property type="entry name" value="Excalibur"/>
    <property type="match status" value="1"/>
</dbReference>
<evidence type="ECO:0000256" key="2">
    <source>
        <dbReference type="SAM" id="Phobius"/>
    </source>
</evidence>
<evidence type="ECO:0000256" key="3">
    <source>
        <dbReference type="SAM" id="SignalP"/>
    </source>
</evidence>
<feature type="chain" id="PRO_5013189629" description="Excalibur calcium-binding domain-containing protein" evidence="3">
    <location>
        <begin position="25"/>
        <end position="130"/>
    </location>
</feature>
<dbReference type="OrthoDB" id="565380at2"/>
<feature type="transmembrane region" description="Helical" evidence="2">
    <location>
        <begin position="104"/>
        <end position="123"/>
    </location>
</feature>
<keyword evidence="6" id="KW-1185">Reference proteome</keyword>
<keyword evidence="3" id="KW-0732">Signal</keyword>
<feature type="domain" description="Excalibur calcium-binding" evidence="4">
    <location>
        <begin position="26"/>
        <end position="66"/>
    </location>
</feature>
<dbReference type="Proteomes" id="UP000215459">
    <property type="component" value="Unassembled WGS sequence"/>
</dbReference>
<gene>
    <name evidence="5" type="ORF">CHM34_02990</name>
</gene>
<name>A0A235BA64_9BACL</name>
<evidence type="ECO:0000313" key="6">
    <source>
        <dbReference type="Proteomes" id="UP000215459"/>
    </source>
</evidence>
<dbReference type="AlphaFoldDB" id="A0A235BA64"/>
<organism evidence="5 6">
    <name type="scientific">Paludifilum halophilum</name>
    <dbReference type="NCBI Taxonomy" id="1642702"/>
    <lineage>
        <taxon>Bacteria</taxon>
        <taxon>Bacillati</taxon>
        <taxon>Bacillota</taxon>
        <taxon>Bacilli</taxon>
        <taxon>Bacillales</taxon>
        <taxon>Thermoactinomycetaceae</taxon>
        <taxon>Paludifilum</taxon>
    </lineage>
</organism>
<keyword evidence="2" id="KW-1133">Transmembrane helix</keyword>
<feature type="region of interest" description="Disordered" evidence="1">
    <location>
        <begin position="68"/>
        <end position="99"/>
    </location>
</feature>
<feature type="signal peptide" evidence="3">
    <location>
        <begin position="1"/>
        <end position="24"/>
    </location>
</feature>
<dbReference type="SMART" id="SM00894">
    <property type="entry name" value="Excalibur"/>
    <property type="match status" value="1"/>
</dbReference>
<accession>A0A235BA64</accession>
<evidence type="ECO:0000259" key="4">
    <source>
        <dbReference type="SMART" id="SM00894"/>
    </source>
</evidence>
<keyword evidence="2" id="KW-0812">Transmembrane</keyword>
<reference evidence="5 6" key="1">
    <citation type="submission" date="2017-07" db="EMBL/GenBank/DDBJ databases">
        <title>The genome sequence of Paludifilum halophilum highlights mechanisms for microbial adaptation to high salt environemnts.</title>
        <authorList>
            <person name="Belbahri L."/>
        </authorList>
    </citation>
    <scope>NUCLEOTIDE SEQUENCE [LARGE SCALE GENOMIC DNA]</scope>
    <source>
        <strain evidence="5 6">DSM 102817</strain>
    </source>
</reference>
<sequence>MKKFIGFVAALTFFFLIGNGSALAATDKNCSDFSTWKEAQDFFEENGGPGEDPYNLDRDKDGLACETLSGFDPNYNPGSGDDSQKGEGENKEEGGEMPETAMSLNGFLLGGIFFLAGAALFVFNRRFSRE</sequence>
<evidence type="ECO:0000256" key="1">
    <source>
        <dbReference type="SAM" id="MobiDB-lite"/>
    </source>
</evidence>
<protein>
    <recommendedName>
        <fullName evidence="4">Excalibur calcium-binding domain-containing protein</fullName>
    </recommendedName>
</protein>
<keyword evidence="2" id="KW-0472">Membrane</keyword>
<evidence type="ECO:0000313" key="5">
    <source>
        <dbReference type="EMBL" id="OYD08777.1"/>
    </source>
</evidence>
<dbReference type="RefSeq" id="WP_094263125.1">
    <property type="nucleotide sequence ID" value="NZ_NOWF01000002.1"/>
</dbReference>